<dbReference type="InterPro" id="IPR037225">
    <property type="entry name" value="Nuo51_FMN-bd_sf"/>
</dbReference>
<dbReference type="PIRSF" id="PIRSF036408">
    <property type="entry name" value="PduS_prd"/>
    <property type="match status" value="1"/>
</dbReference>
<dbReference type="EMBL" id="CACSII010000019">
    <property type="protein sequence ID" value="CAA0117193.1"/>
    <property type="molecule type" value="Genomic_DNA"/>
</dbReference>
<dbReference type="GO" id="GO:0016020">
    <property type="term" value="C:membrane"/>
    <property type="evidence" value="ECO:0007669"/>
    <property type="project" value="InterPro"/>
</dbReference>
<keyword evidence="5" id="KW-0249">Electron transport</keyword>
<dbReference type="GO" id="GO:0051539">
    <property type="term" value="F:4 iron, 4 sulfur cluster binding"/>
    <property type="evidence" value="ECO:0007669"/>
    <property type="project" value="UniProtKB-KW"/>
</dbReference>
<name>A0A5S9QGQ0_9GAMM</name>
<evidence type="ECO:0000313" key="9">
    <source>
        <dbReference type="EMBL" id="CAA0117193.1"/>
    </source>
</evidence>
<keyword evidence="2" id="KW-0004">4Fe-4S</keyword>
<gene>
    <name evidence="9" type="primary">rsxC_1</name>
    <name evidence="9" type="ORF">DPBNPPHM_02218</name>
</gene>
<evidence type="ECO:0000259" key="8">
    <source>
        <dbReference type="PROSITE" id="PS51379"/>
    </source>
</evidence>
<dbReference type="PANTHER" id="PTHR43034">
    <property type="entry name" value="ION-TRANSLOCATING OXIDOREDUCTASE COMPLEX SUBUNIT C"/>
    <property type="match status" value="1"/>
</dbReference>
<accession>A0A5S9QGQ0</accession>
<sequence>MSGLVQQVREAGIVGAGGAGFPTYMKIDVKVDVVIANGAECEPLLNKDQVIMQHHTDDFLDGMRRVMAQCGATKGVIGIKKKHQHSIDVLSGRLPANIELMLMENVYPAGDEYELVYEATGQRIPAGGLPKDIGVLVQNVETLYNVCRATKALPVTHSLISVHGEVANPKTAWFPVGTSYRDAIDSAGGLLCDDVVIIEGGPMMGSVTQDLDTPITRTGSGILAVKADSVLARRKSAPEKEYRRIGKSACDQCSLCTEMCPRYLLGYPIKPHLVMRSLLTSGETSETLSINAQACCECNICSLWACPEMLDPRNVCATTKRDLKANDNWMSAEQLQAKTVDVHPMREYRGVPTARLIRRLGLNSYDKIKAGFDDTQFHPQTVVIPLQQHIGAPANLSVAIGDVVEIGDVIATAPLDAMCVPMHASIRGTVTAADTTQVTIQAAV</sequence>
<dbReference type="PROSITE" id="PS51379">
    <property type="entry name" value="4FE4S_FER_2"/>
    <property type="match status" value="1"/>
</dbReference>
<dbReference type="Gene3D" id="3.10.20.600">
    <property type="match status" value="1"/>
</dbReference>
<dbReference type="AlphaFoldDB" id="A0A5S9QGQ0"/>
<dbReference type="InterPro" id="IPR026902">
    <property type="entry name" value="RnfC_N"/>
</dbReference>
<evidence type="ECO:0000256" key="6">
    <source>
        <dbReference type="ARBA" id="ARBA00023004"/>
    </source>
</evidence>
<dbReference type="Pfam" id="PF13375">
    <property type="entry name" value="RnfC_N"/>
    <property type="match status" value="1"/>
</dbReference>
<evidence type="ECO:0000256" key="7">
    <source>
        <dbReference type="ARBA" id="ARBA00023014"/>
    </source>
</evidence>
<evidence type="ECO:0000256" key="4">
    <source>
        <dbReference type="ARBA" id="ARBA00022737"/>
    </source>
</evidence>
<dbReference type="SUPFAM" id="SSF142019">
    <property type="entry name" value="Nqo1 FMN-binding domain-like"/>
    <property type="match status" value="1"/>
</dbReference>
<dbReference type="GO" id="GO:0009055">
    <property type="term" value="F:electron transfer activity"/>
    <property type="evidence" value="ECO:0007669"/>
    <property type="project" value="InterPro"/>
</dbReference>
<organism evidence="9 10">
    <name type="scientific">BD1-7 clade bacterium</name>
    <dbReference type="NCBI Taxonomy" id="2029982"/>
    <lineage>
        <taxon>Bacteria</taxon>
        <taxon>Pseudomonadati</taxon>
        <taxon>Pseudomonadota</taxon>
        <taxon>Gammaproteobacteria</taxon>
        <taxon>Cellvibrionales</taxon>
        <taxon>Spongiibacteraceae</taxon>
        <taxon>BD1-7 clade</taxon>
    </lineage>
</organism>
<keyword evidence="6" id="KW-0408">Iron</keyword>
<dbReference type="InterPro" id="IPR017896">
    <property type="entry name" value="4Fe4S_Fe-S-bd"/>
</dbReference>
<dbReference type="PANTHER" id="PTHR43034:SF2">
    <property type="entry name" value="ION-TRANSLOCATING OXIDOREDUCTASE COMPLEX SUBUNIT C"/>
    <property type="match status" value="1"/>
</dbReference>
<evidence type="ECO:0000256" key="1">
    <source>
        <dbReference type="ARBA" id="ARBA00022448"/>
    </source>
</evidence>
<feature type="domain" description="4Fe-4S ferredoxin-type" evidence="8">
    <location>
        <begin position="241"/>
        <end position="270"/>
    </location>
</feature>
<evidence type="ECO:0000256" key="5">
    <source>
        <dbReference type="ARBA" id="ARBA00022982"/>
    </source>
</evidence>
<dbReference type="InterPro" id="IPR010208">
    <property type="entry name" value="Ion_transpt_RnfC/RsxC"/>
</dbReference>
<dbReference type="PROSITE" id="PS00198">
    <property type="entry name" value="4FE4S_FER_1"/>
    <property type="match status" value="1"/>
</dbReference>
<evidence type="ECO:0000256" key="3">
    <source>
        <dbReference type="ARBA" id="ARBA00022723"/>
    </source>
</evidence>
<dbReference type="OrthoDB" id="9767754at2"/>
<keyword evidence="3" id="KW-0479">Metal-binding</keyword>
<dbReference type="GO" id="GO:0046872">
    <property type="term" value="F:metal ion binding"/>
    <property type="evidence" value="ECO:0007669"/>
    <property type="project" value="UniProtKB-KW"/>
</dbReference>
<dbReference type="Proteomes" id="UP000434580">
    <property type="component" value="Unassembled WGS sequence"/>
</dbReference>
<protein>
    <submittedName>
        <fullName evidence="9">Electron transport complex subunit RsxC</fullName>
    </submittedName>
</protein>
<dbReference type="InterPro" id="IPR011538">
    <property type="entry name" value="Nuo51_FMN-bd"/>
</dbReference>
<dbReference type="Pfam" id="PF10531">
    <property type="entry name" value="SLBB"/>
    <property type="match status" value="1"/>
</dbReference>
<dbReference type="InterPro" id="IPR017900">
    <property type="entry name" value="4Fe4S_Fe_S_CS"/>
</dbReference>
<keyword evidence="1" id="KW-0813">Transport</keyword>
<dbReference type="Gene3D" id="3.40.50.11540">
    <property type="entry name" value="NADH-ubiquinone oxidoreductase 51kDa subunit"/>
    <property type="match status" value="1"/>
</dbReference>
<dbReference type="SUPFAM" id="SSF46548">
    <property type="entry name" value="alpha-helical ferredoxin"/>
    <property type="match status" value="1"/>
</dbReference>
<keyword evidence="7" id="KW-0411">Iron-sulfur</keyword>
<evidence type="ECO:0000313" key="10">
    <source>
        <dbReference type="Proteomes" id="UP000434580"/>
    </source>
</evidence>
<keyword evidence="4" id="KW-0677">Repeat</keyword>
<proteinExistence type="predicted"/>
<reference evidence="9 10" key="1">
    <citation type="submission" date="2019-11" db="EMBL/GenBank/DDBJ databases">
        <authorList>
            <person name="Holert J."/>
        </authorList>
    </citation>
    <scope>NUCLEOTIDE SEQUENCE [LARGE SCALE GENOMIC DNA]</scope>
    <source>
        <strain evidence="9">BC5_2</strain>
    </source>
</reference>
<dbReference type="Pfam" id="PF01512">
    <property type="entry name" value="Complex1_51K"/>
    <property type="match status" value="1"/>
</dbReference>
<dbReference type="Pfam" id="PF13534">
    <property type="entry name" value="Fer4_17"/>
    <property type="match status" value="1"/>
</dbReference>
<dbReference type="InterPro" id="IPR017054">
    <property type="entry name" value="PduS"/>
</dbReference>
<dbReference type="InterPro" id="IPR019554">
    <property type="entry name" value="Soluble_ligand-bd"/>
</dbReference>
<evidence type="ECO:0000256" key="2">
    <source>
        <dbReference type="ARBA" id="ARBA00022485"/>
    </source>
</evidence>
<dbReference type="SUPFAM" id="SSF142984">
    <property type="entry name" value="Nqo1 middle domain-like"/>
    <property type="match status" value="1"/>
</dbReference>